<keyword evidence="4" id="KW-0233">DNA recombination</keyword>
<dbReference type="InterPro" id="IPR050090">
    <property type="entry name" value="Tyrosine_recombinase_XerCD"/>
</dbReference>
<dbReference type="GO" id="GO:0003677">
    <property type="term" value="F:DNA binding"/>
    <property type="evidence" value="ECO:0007669"/>
    <property type="project" value="UniProtKB-KW"/>
</dbReference>
<feature type="domain" description="Tyr recombinase" evidence="5">
    <location>
        <begin position="129"/>
        <end position="330"/>
    </location>
</feature>
<comment type="similarity">
    <text evidence="1">Belongs to the 'phage' integrase family.</text>
</comment>
<name>A0A116QSZ7_STRSU</name>
<evidence type="ECO:0000256" key="1">
    <source>
        <dbReference type="ARBA" id="ARBA00008857"/>
    </source>
</evidence>
<dbReference type="CDD" id="cd01189">
    <property type="entry name" value="INT_ICEBs1_C_like"/>
    <property type="match status" value="1"/>
</dbReference>
<dbReference type="EMBL" id="FIKT01000033">
    <property type="protein sequence ID" value="CYX29807.1"/>
    <property type="molecule type" value="Genomic_DNA"/>
</dbReference>
<evidence type="ECO:0000256" key="2">
    <source>
        <dbReference type="ARBA" id="ARBA00022908"/>
    </source>
</evidence>
<dbReference type="AlphaFoldDB" id="A0A116QSZ7"/>
<evidence type="ECO:0000256" key="3">
    <source>
        <dbReference type="ARBA" id="ARBA00023125"/>
    </source>
</evidence>
<dbReference type="InterPro" id="IPR010998">
    <property type="entry name" value="Integrase_recombinase_N"/>
</dbReference>
<dbReference type="Pfam" id="PF14659">
    <property type="entry name" value="Phage_int_SAM_3"/>
    <property type="match status" value="1"/>
</dbReference>
<evidence type="ECO:0000313" key="7">
    <source>
        <dbReference type="Proteomes" id="UP000071962"/>
    </source>
</evidence>
<keyword evidence="3" id="KW-0238">DNA-binding</keyword>
<dbReference type="GO" id="GO:0006310">
    <property type="term" value="P:DNA recombination"/>
    <property type="evidence" value="ECO:0007669"/>
    <property type="project" value="UniProtKB-KW"/>
</dbReference>
<evidence type="ECO:0000313" key="6">
    <source>
        <dbReference type="EMBL" id="CYX29807.1"/>
    </source>
</evidence>
<dbReference type="PANTHER" id="PTHR30349">
    <property type="entry name" value="PHAGE INTEGRASE-RELATED"/>
    <property type="match status" value="1"/>
</dbReference>
<dbReference type="InterPro" id="IPR011010">
    <property type="entry name" value="DNA_brk_join_enz"/>
</dbReference>
<dbReference type="Pfam" id="PF00589">
    <property type="entry name" value="Phage_integrase"/>
    <property type="match status" value="1"/>
</dbReference>
<dbReference type="Gene3D" id="1.10.443.10">
    <property type="entry name" value="Intergrase catalytic core"/>
    <property type="match status" value="1"/>
</dbReference>
<dbReference type="InterPro" id="IPR013762">
    <property type="entry name" value="Integrase-like_cat_sf"/>
</dbReference>
<dbReference type="PANTHER" id="PTHR30349:SF64">
    <property type="entry name" value="PROPHAGE INTEGRASE INTD-RELATED"/>
    <property type="match status" value="1"/>
</dbReference>
<dbReference type="SUPFAM" id="SSF56349">
    <property type="entry name" value="DNA breaking-rejoining enzymes"/>
    <property type="match status" value="1"/>
</dbReference>
<reference evidence="6 7" key="1">
    <citation type="submission" date="2016-02" db="EMBL/GenBank/DDBJ databases">
        <authorList>
            <consortium name="Pathogen Informatics"/>
        </authorList>
    </citation>
    <scope>NUCLEOTIDE SEQUENCE [LARGE SCALE GENOMIC DNA]</scope>
    <source>
        <strain evidence="6 7">SS1062</strain>
    </source>
</reference>
<gene>
    <name evidence="6" type="primary">Int-Tn_5</name>
    <name evidence="6" type="ORF">ERS132551_01929</name>
</gene>
<dbReference type="GO" id="GO:0015074">
    <property type="term" value="P:DNA integration"/>
    <property type="evidence" value="ECO:0007669"/>
    <property type="project" value="UniProtKB-KW"/>
</dbReference>
<protein>
    <submittedName>
        <fullName evidence="6">Integrase</fullName>
    </submittedName>
</protein>
<dbReference type="PROSITE" id="PS51898">
    <property type="entry name" value="TYR_RECOMBINASE"/>
    <property type="match status" value="1"/>
</dbReference>
<dbReference type="Gene3D" id="1.10.150.130">
    <property type="match status" value="1"/>
</dbReference>
<accession>A0A116QSZ7</accession>
<dbReference type="Proteomes" id="UP000071962">
    <property type="component" value="Unassembled WGS sequence"/>
</dbReference>
<evidence type="ECO:0000256" key="4">
    <source>
        <dbReference type="ARBA" id="ARBA00023172"/>
    </source>
</evidence>
<evidence type="ECO:0000259" key="5">
    <source>
        <dbReference type="PROSITE" id="PS51898"/>
    </source>
</evidence>
<dbReference type="InterPro" id="IPR002104">
    <property type="entry name" value="Integrase_catalytic"/>
</dbReference>
<proteinExistence type="inferred from homology"/>
<sequence>MKQKAKYAPIEFVKNGSTVKKKVEVKTYQELAELWLDNYRLTVKPQSFLLTKRIVHNHLISEFGSMKLDKITLPQIQRHLNKLSATFVHFGNVHSLNRRILQYGVSLQLLPFNPAREVIMPKARKREDKAIKFIAPEHIKKFMCHMEKRSVDGYVYYFDFVLYSLLLATGCRFGEAVALEWSDIDLENGTVSINKNYSKFVDLVGTPKSKAGIRVISIDKKTCNMLRLYKNRQRLLYLEIGESAPLVVFATPTREYQDMTIRQGALTRRLKECGCPRFTFHAFRHTHASLLLNAGISYKELQYRLGHATLAMTMDKYSHLSKDKEKEAVLYYEKAINNL</sequence>
<keyword evidence="2" id="KW-0229">DNA integration</keyword>
<dbReference type="InterPro" id="IPR004107">
    <property type="entry name" value="Integrase_SAM-like_N"/>
</dbReference>
<organism evidence="6 7">
    <name type="scientific">Streptococcus suis</name>
    <dbReference type="NCBI Taxonomy" id="1307"/>
    <lineage>
        <taxon>Bacteria</taxon>
        <taxon>Bacillati</taxon>
        <taxon>Bacillota</taxon>
        <taxon>Bacilli</taxon>
        <taxon>Lactobacillales</taxon>
        <taxon>Streptococcaceae</taxon>
        <taxon>Streptococcus</taxon>
    </lineage>
</organism>